<evidence type="ECO:0000256" key="1">
    <source>
        <dbReference type="SAM" id="MobiDB-lite"/>
    </source>
</evidence>
<evidence type="ECO:0000313" key="4">
    <source>
        <dbReference type="Proteomes" id="UP001287356"/>
    </source>
</evidence>
<keyword evidence="2" id="KW-1133">Transmembrane helix</keyword>
<accession>A0AAE0JTW5</accession>
<comment type="caution">
    <text evidence="3">The sequence shown here is derived from an EMBL/GenBank/DDBJ whole genome shotgun (WGS) entry which is preliminary data.</text>
</comment>
<sequence>MTQSNDVIAIVVVVLTVVLLVGGYVIWRWRRSVLLRRSVQYDSESSRSSSPAVIIEDEHVLRVPERVVVSERRRVRQVSGYHGVGRPGMQEAPQFRRPFVVDAGPGDSDGPALGSQAIRGGEYPGRARKGGGKKRRRRY</sequence>
<protein>
    <submittedName>
        <fullName evidence="3">Uncharacterized protein</fullName>
    </submittedName>
</protein>
<feature type="compositionally biased region" description="Basic residues" evidence="1">
    <location>
        <begin position="126"/>
        <end position="139"/>
    </location>
</feature>
<proteinExistence type="predicted"/>
<keyword evidence="2" id="KW-0472">Membrane</keyword>
<keyword evidence="4" id="KW-1185">Reference proteome</keyword>
<reference evidence="3" key="2">
    <citation type="submission" date="2023-06" db="EMBL/GenBank/DDBJ databases">
        <authorList>
            <consortium name="Lawrence Berkeley National Laboratory"/>
            <person name="Haridas S."/>
            <person name="Hensen N."/>
            <person name="Bonometti L."/>
            <person name="Westerberg I."/>
            <person name="Brannstrom I.O."/>
            <person name="Guillou S."/>
            <person name="Cros-Aarteil S."/>
            <person name="Calhoun S."/>
            <person name="Kuo A."/>
            <person name="Mondo S."/>
            <person name="Pangilinan J."/>
            <person name="Riley R."/>
            <person name="Labutti K."/>
            <person name="Andreopoulos B."/>
            <person name="Lipzen A."/>
            <person name="Chen C."/>
            <person name="Yanf M."/>
            <person name="Daum C."/>
            <person name="Ng V."/>
            <person name="Clum A."/>
            <person name="Steindorff A."/>
            <person name="Ohm R."/>
            <person name="Martin F."/>
            <person name="Silar P."/>
            <person name="Natvig D."/>
            <person name="Lalanne C."/>
            <person name="Gautier V."/>
            <person name="Ament-Velasquez S.L."/>
            <person name="Kruys A."/>
            <person name="Hutchinson M.I."/>
            <person name="Powell A.J."/>
            <person name="Barry K."/>
            <person name="Miller A.N."/>
            <person name="Grigoriev I.V."/>
            <person name="Debuchy R."/>
            <person name="Gladieux P."/>
            <person name="Thoren M.H."/>
            <person name="Johannesson H."/>
        </authorList>
    </citation>
    <scope>NUCLEOTIDE SEQUENCE</scope>
    <source>
        <strain evidence="3">CBS 958.72</strain>
    </source>
</reference>
<evidence type="ECO:0000256" key="2">
    <source>
        <dbReference type="SAM" id="Phobius"/>
    </source>
</evidence>
<organism evidence="3 4">
    <name type="scientific">Lasiosphaeria ovina</name>
    <dbReference type="NCBI Taxonomy" id="92902"/>
    <lineage>
        <taxon>Eukaryota</taxon>
        <taxon>Fungi</taxon>
        <taxon>Dikarya</taxon>
        <taxon>Ascomycota</taxon>
        <taxon>Pezizomycotina</taxon>
        <taxon>Sordariomycetes</taxon>
        <taxon>Sordariomycetidae</taxon>
        <taxon>Sordariales</taxon>
        <taxon>Lasiosphaeriaceae</taxon>
        <taxon>Lasiosphaeria</taxon>
    </lineage>
</organism>
<dbReference type="Proteomes" id="UP001287356">
    <property type="component" value="Unassembled WGS sequence"/>
</dbReference>
<keyword evidence="2" id="KW-0812">Transmembrane</keyword>
<feature type="region of interest" description="Disordered" evidence="1">
    <location>
        <begin position="99"/>
        <end position="139"/>
    </location>
</feature>
<name>A0AAE0JTW5_9PEZI</name>
<dbReference type="EMBL" id="JAULSN010000011">
    <property type="protein sequence ID" value="KAK3361470.1"/>
    <property type="molecule type" value="Genomic_DNA"/>
</dbReference>
<feature type="transmembrane region" description="Helical" evidence="2">
    <location>
        <begin position="6"/>
        <end position="27"/>
    </location>
</feature>
<evidence type="ECO:0000313" key="3">
    <source>
        <dbReference type="EMBL" id="KAK3361470.1"/>
    </source>
</evidence>
<dbReference type="AlphaFoldDB" id="A0AAE0JTW5"/>
<reference evidence="3" key="1">
    <citation type="journal article" date="2023" name="Mol. Phylogenet. Evol.">
        <title>Genome-scale phylogeny and comparative genomics of the fungal order Sordariales.</title>
        <authorList>
            <person name="Hensen N."/>
            <person name="Bonometti L."/>
            <person name="Westerberg I."/>
            <person name="Brannstrom I.O."/>
            <person name="Guillou S."/>
            <person name="Cros-Aarteil S."/>
            <person name="Calhoun S."/>
            <person name="Haridas S."/>
            <person name="Kuo A."/>
            <person name="Mondo S."/>
            <person name="Pangilinan J."/>
            <person name="Riley R."/>
            <person name="LaButti K."/>
            <person name="Andreopoulos B."/>
            <person name="Lipzen A."/>
            <person name="Chen C."/>
            <person name="Yan M."/>
            <person name="Daum C."/>
            <person name="Ng V."/>
            <person name="Clum A."/>
            <person name="Steindorff A."/>
            <person name="Ohm R.A."/>
            <person name="Martin F."/>
            <person name="Silar P."/>
            <person name="Natvig D.O."/>
            <person name="Lalanne C."/>
            <person name="Gautier V."/>
            <person name="Ament-Velasquez S.L."/>
            <person name="Kruys A."/>
            <person name="Hutchinson M.I."/>
            <person name="Powell A.J."/>
            <person name="Barry K."/>
            <person name="Miller A.N."/>
            <person name="Grigoriev I.V."/>
            <person name="Debuchy R."/>
            <person name="Gladieux P."/>
            <person name="Hiltunen Thoren M."/>
            <person name="Johannesson H."/>
        </authorList>
    </citation>
    <scope>NUCLEOTIDE SEQUENCE</scope>
    <source>
        <strain evidence="3">CBS 958.72</strain>
    </source>
</reference>
<gene>
    <name evidence="3" type="ORF">B0T24DRAFT_671169</name>
</gene>